<dbReference type="CDD" id="cd00093">
    <property type="entry name" value="HTH_XRE"/>
    <property type="match status" value="1"/>
</dbReference>
<dbReference type="InterPro" id="IPR001387">
    <property type="entry name" value="Cro/C1-type_HTH"/>
</dbReference>
<sequence>MDTVEPLETFVLDEVAIANFVKLQRTFNGWKQDMLAAEAGVSLATVSRVERGQKVRPAQLRKLARALGKPEEEFARERIRPTPEEAAANFVEIFAWTEGRVPVAVAPFRTELQLRATLATFSLLLVSDLDDDAADDVAELREWLDLASFVQAERDGVIGPKPDRDFRVRRLWRDVLDCVERLERAHAAVVLTGTYDAEPLTGGEPIKIAVVAIRSRRRNPAASTITSLWADAKVDEQQMLADYFERLD</sequence>
<dbReference type="Pfam" id="PF01381">
    <property type="entry name" value="HTH_3"/>
    <property type="match status" value="1"/>
</dbReference>
<protein>
    <recommendedName>
        <fullName evidence="1">HTH cro/C1-type domain-containing protein</fullName>
    </recommendedName>
</protein>
<keyword evidence="3" id="KW-1185">Reference proteome</keyword>
<name>G6EKX5_9SPHN</name>
<organism evidence="2 3">
    <name type="scientific">Novosphingobium pentaromativorans US6-1</name>
    <dbReference type="NCBI Taxonomy" id="1088721"/>
    <lineage>
        <taxon>Bacteria</taxon>
        <taxon>Pseudomonadati</taxon>
        <taxon>Pseudomonadota</taxon>
        <taxon>Alphaproteobacteria</taxon>
        <taxon>Sphingomonadales</taxon>
        <taxon>Sphingomonadaceae</taxon>
        <taxon>Novosphingobium</taxon>
    </lineage>
</organism>
<keyword evidence="2" id="KW-0614">Plasmid</keyword>
<gene>
    <name evidence="2" type="ORF">NSU_pLA1048</name>
</gene>
<comment type="caution">
    <text evidence="2">The sequence shown here is derived from an EMBL/GenBank/DDBJ whole genome shotgun (WGS) entry which is preliminary data.</text>
</comment>
<evidence type="ECO:0000313" key="3">
    <source>
        <dbReference type="Proteomes" id="UP000004030"/>
    </source>
</evidence>
<dbReference type="SMART" id="SM00530">
    <property type="entry name" value="HTH_XRE"/>
    <property type="match status" value="1"/>
</dbReference>
<dbReference type="Proteomes" id="UP000004030">
    <property type="component" value="Unassembled WGS sequence"/>
</dbReference>
<dbReference type="PATRIC" id="fig|1088721.3.peg.4901"/>
<dbReference type="Gene3D" id="1.10.260.40">
    <property type="entry name" value="lambda repressor-like DNA-binding domains"/>
    <property type="match status" value="1"/>
</dbReference>
<dbReference type="KEGG" id="npn:JI59_25190"/>
<dbReference type="InterPro" id="IPR010982">
    <property type="entry name" value="Lambda_DNA-bd_dom_sf"/>
</dbReference>
<reference evidence="2 3" key="1">
    <citation type="journal article" date="2012" name="J. Bacteriol.">
        <title>Genome sequence of benzo(a)pyrene-degrading bacterium Novosphingobium pentaromativorans US6-1.</title>
        <authorList>
            <person name="Luo Y.R."/>
            <person name="Kang S.G."/>
            <person name="Kim S.J."/>
            <person name="Kim M.R."/>
            <person name="Li N."/>
            <person name="Lee J.H."/>
            <person name="Kwon K.K."/>
        </authorList>
    </citation>
    <scope>NUCLEOTIDE SEQUENCE [LARGE SCALE GENOMIC DNA]</scope>
    <source>
        <strain evidence="2 3">US6-1</strain>
        <plasmid evidence="2">pLA1</plasmid>
    </source>
</reference>
<feature type="domain" description="HTH cro/C1-type" evidence="1">
    <location>
        <begin position="21"/>
        <end position="74"/>
    </location>
</feature>
<dbReference type="RefSeq" id="WP_007015903.1">
    <property type="nucleotide sequence ID" value="NZ_AGFM01000122.1"/>
</dbReference>
<proteinExistence type="predicted"/>
<dbReference type="SUPFAM" id="SSF47413">
    <property type="entry name" value="lambda repressor-like DNA-binding domains"/>
    <property type="match status" value="1"/>
</dbReference>
<dbReference type="OrthoDB" id="7376231at2"/>
<accession>G6EKX5</accession>
<dbReference type="AlphaFoldDB" id="G6EKX5"/>
<geneLocation type="plasmid" evidence="2">
    <name>pLA1</name>
</geneLocation>
<dbReference type="EMBL" id="AGFM01000122">
    <property type="protein sequence ID" value="EHJ57942.1"/>
    <property type="molecule type" value="Genomic_DNA"/>
</dbReference>
<evidence type="ECO:0000313" key="2">
    <source>
        <dbReference type="EMBL" id="EHJ57942.1"/>
    </source>
</evidence>
<dbReference type="GO" id="GO:0003677">
    <property type="term" value="F:DNA binding"/>
    <property type="evidence" value="ECO:0007669"/>
    <property type="project" value="InterPro"/>
</dbReference>
<evidence type="ECO:0000259" key="1">
    <source>
        <dbReference type="PROSITE" id="PS50943"/>
    </source>
</evidence>
<dbReference type="PROSITE" id="PS50943">
    <property type="entry name" value="HTH_CROC1"/>
    <property type="match status" value="1"/>
</dbReference>